<accession>A0A6A3XWH4</accession>
<name>A0A6A3XWH4_9STRA</name>
<sequence>MQTAFRTDYDQDYLAVDQLLITATIFGVTAETPGIPPEGALVTIRKPSKLRLFMDKACQLTTKLNQLSFDTKKGQ</sequence>
<evidence type="ECO:0000313" key="4">
    <source>
        <dbReference type="Proteomes" id="UP000440367"/>
    </source>
</evidence>
<organism evidence="1 4">
    <name type="scientific">Phytophthora fragariae</name>
    <dbReference type="NCBI Taxonomy" id="53985"/>
    <lineage>
        <taxon>Eukaryota</taxon>
        <taxon>Sar</taxon>
        <taxon>Stramenopiles</taxon>
        <taxon>Oomycota</taxon>
        <taxon>Peronosporomycetes</taxon>
        <taxon>Peronosporales</taxon>
        <taxon>Peronosporaceae</taxon>
        <taxon>Phytophthora</taxon>
    </lineage>
</organism>
<reference evidence="3 4" key="1">
    <citation type="submission" date="2018-08" db="EMBL/GenBank/DDBJ databases">
        <title>Genomic investigation of the strawberry pathogen Phytophthora fragariae indicates pathogenicity is determined by transcriptional variation in three key races.</title>
        <authorList>
            <person name="Adams T.M."/>
            <person name="Armitage A.D."/>
            <person name="Sobczyk M.K."/>
            <person name="Bates H.J."/>
            <person name="Dunwell J.M."/>
            <person name="Nellist C.F."/>
            <person name="Harrison R.J."/>
        </authorList>
    </citation>
    <scope>NUCLEOTIDE SEQUENCE [LARGE SCALE GENOMIC DNA]</scope>
    <source>
        <strain evidence="2 3">A4</strain>
        <strain evidence="1 4">BC-1</strain>
    </source>
</reference>
<dbReference type="Proteomes" id="UP000440367">
    <property type="component" value="Unassembled WGS sequence"/>
</dbReference>
<gene>
    <name evidence="2" type="ORF">PF001_g17252</name>
    <name evidence="1" type="ORF">PF002_g19075</name>
</gene>
<dbReference type="Proteomes" id="UP000437068">
    <property type="component" value="Unassembled WGS sequence"/>
</dbReference>
<evidence type="ECO:0000313" key="2">
    <source>
        <dbReference type="EMBL" id="KAE9295599.1"/>
    </source>
</evidence>
<comment type="caution">
    <text evidence="1">The sequence shown here is derived from an EMBL/GenBank/DDBJ whole genome shotgun (WGS) entry which is preliminary data.</text>
</comment>
<dbReference type="EMBL" id="QXGD01001294">
    <property type="protein sequence ID" value="KAE9209549.1"/>
    <property type="molecule type" value="Genomic_DNA"/>
</dbReference>
<dbReference type="AlphaFoldDB" id="A0A6A3XWH4"/>
<evidence type="ECO:0000313" key="3">
    <source>
        <dbReference type="Proteomes" id="UP000437068"/>
    </source>
</evidence>
<proteinExistence type="predicted"/>
<protein>
    <submittedName>
        <fullName evidence="1">Uncharacterized protein</fullName>
    </submittedName>
</protein>
<dbReference type="EMBL" id="QXGE01001236">
    <property type="protein sequence ID" value="KAE9295599.1"/>
    <property type="molecule type" value="Genomic_DNA"/>
</dbReference>
<evidence type="ECO:0000313" key="1">
    <source>
        <dbReference type="EMBL" id="KAE9209549.1"/>
    </source>
</evidence>